<keyword evidence="2" id="KW-1185">Reference proteome</keyword>
<gene>
    <name evidence="1" type="ORF">CDAR_249921</name>
</gene>
<name>A0AAV4NG24_9ARAC</name>
<reference evidence="1 2" key="1">
    <citation type="submission" date="2021-06" db="EMBL/GenBank/DDBJ databases">
        <title>Caerostris darwini draft genome.</title>
        <authorList>
            <person name="Kono N."/>
            <person name="Arakawa K."/>
        </authorList>
    </citation>
    <scope>NUCLEOTIDE SEQUENCE [LARGE SCALE GENOMIC DNA]</scope>
</reference>
<organism evidence="1 2">
    <name type="scientific">Caerostris darwini</name>
    <dbReference type="NCBI Taxonomy" id="1538125"/>
    <lineage>
        <taxon>Eukaryota</taxon>
        <taxon>Metazoa</taxon>
        <taxon>Ecdysozoa</taxon>
        <taxon>Arthropoda</taxon>
        <taxon>Chelicerata</taxon>
        <taxon>Arachnida</taxon>
        <taxon>Araneae</taxon>
        <taxon>Araneomorphae</taxon>
        <taxon>Entelegynae</taxon>
        <taxon>Araneoidea</taxon>
        <taxon>Araneidae</taxon>
        <taxon>Caerostris</taxon>
    </lineage>
</organism>
<evidence type="ECO:0000313" key="2">
    <source>
        <dbReference type="Proteomes" id="UP001054837"/>
    </source>
</evidence>
<comment type="caution">
    <text evidence="1">The sequence shown here is derived from an EMBL/GenBank/DDBJ whole genome shotgun (WGS) entry which is preliminary data.</text>
</comment>
<accession>A0AAV4NG24</accession>
<dbReference type="AlphaFoldDB" id="A0AAV4NG24"/>
<protein>
    <submittedName>
        <fullName evidence="1">Uncharacterized protein</fullName>
    </submittedName>
</protein>
<dbReference type="Proteomes" id="UP001054837">
    <property type="component" value="Unassembled WGS sequence"/>
</dbReference>
<evidence type="ECO:0000313" key="1">
    <source>
        <dbReference type="EMBL" id="GIX83686.1"/>
    </source>
</evidence>
<proteinExistence type="predicted"/>
<sequence length="171" mass="19125">MALAGMSRALKEQNRVSLGFIGFNSRCTVCIHTKDSSLSSEQKLPPPIIVSDGSEEDIYLRAGLCSLIANGFKYANEFGGKPNFLCTYLRYFPSTFLCKHRNILGSQDRCRCGQENYGSLYTHLANFVFQQDGIPLLYGATEIHLLLKKELPRTWIGHSGLNDLFLHSKAT</sequence>
<dbReference type="EMBL" id="BPLQ01001655">
    <property type="protein sequence ID" value="GIX83686.1"/>
    <property type="molecule type" value="Genomic_DNA"/>
</dbReference>